<evidence type="ECO:0000313" key="2">
    <source>
        <dbReference type="EMBL" id="KIK13223.1"/>
    </source>
</evidence>
<dbReference type="AlphaFoldDB" id="A0A0C9YZD6"/>
<name>A0A0C9YZD6_9AGAM</name>
<evidence type="ECO:0000313" key="3">
    <source>
        <dbReference type="Proteomes" id="UP000054018"/>
    </source>
</evidence>
<organism evidence="2 3">
    <name type="scientific">Pisolithus microcarpus 441</name>
    <dbReference type="NCBI Taxonomy" id="765257"/>
    <lineage>
        <taxon>Eukaryota</taxon>
        <taxon>Fungi</taxon>
        <taxon>Dikarya</taxon>
        <taxon>Basidiomycota</taxon>
        <taxon>Agaricomycotina</taxon>
        <taxon>Agaricomycetes</taxon>
        <taxon>Agaricomycetidae</taxon>
        <taxon>Boletales</taxon>
        <taxon>Sclerodermatineae</taxon>
        <taxon>Pisolithaceae</taxon>
        <taxon>Pisolithus</taxon>
    </lineage>
</organism>
<proteinExistence type="predicted"/>
<protein>
    <recommendedName>
        <fullName evidence="1">GAG-pre-integrase domain-containing protein</fullName>
    </recommendedName>
</protein>
<dbReference type="HOGENOM" id="CLU_1652859_0_0_1"/>
<dbReference type="OrthoDB" id="7691805at2759"/>
<accession>A0A0C9YZD6</accession>
<evidence type="ECO:0000259" key="1">
    <source>
        <dbReference type="Pfam" id="PF13976"/>
    </source>
</evidence>
<dbReference type="Pfam" id="PF13976">
    <property type="entry name" value="gag_pre-integrs"/>
    <property type="match status" value="1"/>
</dbReference>
<dbReference type="InterPro" id="IPR025724">
    <property type="entry name" value="GAG-pre-integrase_dom"/>
</dbReference>
<gene>
    <name evidence="2" type="ORF">PISMIDRAFT_119245</name>
</gene>
<dbReference type="EMBL" id="KN834010">
    <property type="protein sequence ID" value="KIK13223.1"/>
    <property type="molecule type" value="Genomic_DNA"/>
</dbReference>
<dbReference type="Proteomes" id="UP000054018">
    <property type="component" value="Unassembled WGS sequence"/>
</dbReference>
<reference evidence="3" key="2">
    <citation type="submission" date="2015-01" db="EMBL/GenBank/DDBJ databases">
        <title>Evolutionary Origins and Diversification of the Mycorrhizal Mutualists.</title>
        <authorList>
            <consortium name="DOE Joint Genome Institute"/>
            <consortium name="Mycorrhizal Genomics Consortium"/>
            <person name="Kohler A."/>
            <person name="Kuo A."/>
            <person name="Nagy L.G."/>
            <person name="Floudas D."/>
            <person name="Copeland A."/>
            <person name="Barry K.W."/>
            <person name="Cichocki N."/>
            <person name="Veneault-Fourrey C."/>
            <person name="LaButti K."/>
            <person name="Lindquist E.A."/>
            <person name="Lipzen A."/>
            <person name="Lundell T."/>
            <person name="Morin E."/>
            <person name="Murat C."/>
            <person name="Riley R."/>
            <person name="Ohm R."/>
            <person name="Sun H."/>
            <person name="Tunlid A."/>
            <person name="Henrissat B."/>
            <person name="Grigoriev I.V."/>
            <person name="Hibbett D.S."/>
            <person name="Martin F."/>
        </authorList>
    </citation>
    <scope>NUCLEOTIDE SEQUENCE [LARGE SCALE GENOMIC DNA]</scope>
    <source>
        <strain evidence="3">441</strain>
    </source>
</reference>
<reference evidence="2 3" key="1">
    <citation type="submission" date="2014-04" db="EMBL/GenBank/DDBJ databases">
        <authorList>
            <consortium name="DOE Joint Genome Institute"/>
            <person name="Kuo A."/>
            <person name="Kohler A."/>
            <person name="Costa M.D."/>
            <person name="Nagy L.G."/>
            <person name="Floudas D."/>
            <person name="Copeland A."/>
            <person name="Barry K.W."/>
            <person name="Cichocki N."/>
            <person name="Veneault-Fourrey C."/>
            <person name="LaButti K."/>
            <person name="Lindquist E.A."/>
            <person name="Lipzen A."/>
            <person name="Lundell T."/>
            <person name="Morin E."/>
            <person name="Murat C."/>
            <person name="Sun H."/>
            <person name="Tunlid A."/>
            <person name="Henrissat B."/>
            <person name="Grigoriev I.V."/>
            <person name="Hibbett D.S."/>
            <person name="Martin F."/>
            <person name="Nordberg H.P."/>
            <person name="Cantor M.N."/>
            <person name="Hua S.X."/>
        </authorList>
    </citation>
    <scope>NUCLEOTIDE SEQUENCE [LARGE SCALE GENOMIC DNA]</scope>
    <source>
        <strain evidence="2 3">441</strain>
    </source>
</reference>
<dbReference type="STRING" id="765257.A0A0C9YZD6"/>
<feature type="domain" description="GAG-pre-integrase" evidence="1">
    <location>
        <begin position="46"/>
        <end position="113"/>
    </location>
</feature>
<keyword evidence="3" id="KW-1185">Reference proteome</keyword>
<sequence>MVGYTLVSIGHLDQLGYSVTFADGPCTICSPDDNVIGCVPKTQAGLYCVIHTGTHEEAIATTETVTIMELHRRLGHILPTVAHHLAENGLVSGLKFDLSEDKPTFCEACVYVKATSISKTDPLCPDLYRPQTHRQVPLCTDLPLTVSVYRFPPLNLTCRS</sequence>